<evidence type="ECO:0000313" key="7">
    <source>
        <dbReference type="EMBL" id="MBO8476286.1"/>
    </source>
</evidence>
<feature type="transmembrane region" description="Helical" evidence="6">
    <location>
        <begin position="94"/>
        <end position="116"/>
    </location>
</feature>
<feature type="transmembrane region" description="Helical" evidence="6">
    <location>
        <begin position="46"/>
        <end position="64"/>
    </location>
</feature>
<comment type="subcellular location">
    <subcellularLocation>
        <location evidence="1">Cell membrane</location>
        <topology evidence="1">Multi-pass membrane protein</topology>
    </subcellularLocation>
</comment>
<feature type="transmembrane region" description="Helical" evidence="6">
    <location>
        <begin position="309"/>
        <end position="330"/>
    </location>
</feature>
<dbReference type="InterPro" id="IPR050833">
    <property type="entry name" value="Poly_Biosynth_Transport"/>
</dbReference>
<feature type="transmembrane region" description="Helical" evidence="6">
    <location>
        <begin position="162"/>
        <end position="183"/>
    </location>
</feature>
<comment type="caution">
    <text evidence="7">The sequence shown here is derived from an EMBL/GenBank/DDBJ whole genome shotgun (WGS) entry which is preliminary data.</text>
</comment>
<feature type="transmembrane region" description="Helical" evidence="6">
    <location>
        <begin position="439"/>
        <end position="462"/>
    </location>
</feature>
<evidence type="ECO:0000313" key="8">
    <source>
        <dbReference type="Proteomes" id="UP000823598"/>
    </source>
</evidence>
<gene>
    <name evidence="7" type="ORF">IAB88_04770</name>
</gene>
<proteinExistence type="predicted"/>
<feature type="transmembrane region" description="Helical" evidence="6">
    <location>
        <begin position="468"/>
        <end position="492"/>
    </location>
</feature>
<dbReference type="GO" id="GO:0005886">
    <property type="term" value="C:plasma membrane"/>
    <property type="evidence" value="ECO:0007669"/>
    <property type="project" value="UniProtKB-SubCell"/>
</dbReference>
<evidence type="ECO:0000256" key="4">
    <source>
        <dbReference type="ARBA" id="ARBA00022989"/>
    </source>
</evidence>
<feature type="transmembrane region" description="Helical" evidence="6">
    <location>
        <begin position="222"/>
        <end position="241"/>
    </location>
</feature>
<feature type="transmembrane region" description="Helical" evidence="6">
    <location>
        <begin position="12"/>
        <end position="34"/>
    </location>
</feature>
<evidence type="ECO:0000256" key="5">
    <source>
        <dbReference type="ARBA" id="ARBA00023136"/>
    </source>
</evidence>
<evidence type="ECO:0000256" key="1">
    <source>
        <dbReference type="ARBA" id="ARBA00004651"/>
    </source>
</evidence>
<feature type="transmembrane region" description="Helical" evidence="6">
    <location>
        <begin position="377"/>
        <end position="395"/>
    </location>
</feature>
<keyword evidence="2" id="KW-1003">Cell membrane</keyword>
<dbReference type="PANTHER" id="PTHR30250:SF26">
    <property type="entry name" value="PSMA PROTEIN"/>
    <property type="match status" value="1"/>
</dbReference>
<feature type="transmembrane region" description="Helical" evidence="6">
    <location>
        <begin position="407"/>
        <end position="427"/>
    </location>
</feature>
<evidence type="ECO:0000256" key="6">
    <source>
        <dbReference type="SAM" id="Phobius"/>
    </source>
</evidence>
<feature type="transmembrane region" description="Helical" evidence="6">
    <location>
        <begin position="350"/>
        <end position="370"/>
    </location>
</feature>
<protein>
    <submittedName>
        <fullName evidence="7">Polysaccharide biosynthesis protein</fullName>
    </submittedName>
</protein>
<reference evidence="7" key="2">
    <citation type="journal article" date="2021" name="PeerJ">
        <title>Extensive microbial diversity within the chicken gut microbiome revealed by metagenomics and culture.</title>
        <authorList>
            <person name="Gilroy R."/>
            <person name="Ravi A."/>
            <person name="Getino M."/>
            <person name="Pursley I."/>
            <person name="Horton D.L."/>
            <person name="Alikhan N.F."/>
            <person name="Baker D."/>
            <person name="Gharbi K."/>
            <person name="Hall N."/>
            <person name="Watson M."/>
            <person name="Adriaenssens E.M."/>
            <person name="Foster-Nyarko E."/>
            <person name="Jarju S."/>
            <person name="Secka A."/>
            <person name="Antonio M."/>
            <person name="Oren A."/>
            <person name="Chaudhuri R.R."/>
            <person name="La Ragione R."/>
            <person name="Hildebrand F."/>
            <person name="Pallen M.J."/>
        </authorList>
    </citation>
    <scope>NUCLEOTIDE SEQUENCE</scope>
    <source>
        <strain evidence="7">6919</strain>
    </source>
</reference>
<reference evidence="7" key="1">
    <citation type="submission" date="2020-10" db="EMBL/GenBank/DDBJ databases">
        <authorList>
            <person name="Gilroy R."/>
        </authorList>
    </citation>
    <scope>NUCLEOTIDE SEQUENCE</scope>
    <source>
        <strain evidence="7">6919</strain>
    </source>
</reference>
<dbReference type="EMBL" id="JADIMC010000054">
    <property type="protein sequence ID" value="MBO8476286.1"/>
    <property type="molecule type" value="Genomic_DNA"/>
</dbReference>
<name>A0A9D9IQ98_9BACT</name>
<sequence length="511" mass="57597">MDQQHAENTKRIAKNTLMLYVRMLFSMLVSLYTSRVVLQALGVEDYGIYNVVGGVVGMLGFLNASMSGATSRFLTFELGRCDVVRLKETFSSALVIHMCIALVVFVVAETFGIWFLSNKLVIPDDRMFAAHIVYQLSIFSTMLGITQVPYNASIIAHEDMNVYAYVEILNVCLRLLIVYLLQIGNYDELILYAILVFGVSVLIRCIYRWYCIRNYEESRFRFIWKWGILKSMLNFSGWDLYGNVSVIFRQQGVNILMNMFIGPVVNAASAIATSVGGVIMSFVGNVITAFRPQIIKSYSVQNYQEMFRLMNFAVKISIVLFLMLAIPLVYEMDFVLSVWLGIVPEYAADFCRILIITYCFTTVTSILNIGIHATGKVFLISLISGTLILLAVPVIYVLLRNGFHPDYAYICNGAVSAVVVVVNTYILKYIVPEFSIKSFCLDGCLKSIVIGGMVLFSVHFCIKSMESGWIRLICVTSVSVIESVVLAFLFLLDRKGKNVVLRKLHIPYSFK</sequence>
<dbReference type="PANTHER" id="PTHR30250">
    <property type="entry name" value="PST FAMILY PREDICTED COLANIC ACID TRANSPORTER"/>
    <property type="match status" value="1"/>
</dbReference>
<dbReference type="Proteomes" id="UP000823598">
    <property type="component" value="Unassembled WGS sequence"/>
</dbReference>
<dbReference type="AlphaFoldDB" id="A0A9D9IQ98"/>
<keyword evidence="5 6" id="KW-0472">Membrane</keyword>
<evidence type="ECO:0000256" key="3">
    <source>
        <dbReference type="ARBA" id="ARBA00022692"/>
    </source>
</evidence>
<feature type="transmembrane region" description="Helical" evidence="6">
    <location>
        <begin position="189"/>
        <end position="210"/>
    </location>
</feature>
<organism evidence="7 8">
    <name type="scientific">Candidatus Limisoma faecipullorum</name>
    <dbReference type="NCBI Taxonomy" id="2840854"/>
    <lineage>
        <taxon>Bacteria</taxon>
        <taxon>Pseudomonadati</taxon>
        <taxon>Bacteroidota</taxon>
        <taxon>Bacteroidia</taxon>
        <taxon>Bacteroidales</taxon>
        <taxon>Candidatus Limisoma</taxon>
    </lineage>
</organism>
<evidence type="ECO:0000256" key="2">
    <source>
        <dbReference type="ARBA" id="ARBA00022475"/>
    </source>
</evidence>
<feature type="transmembrane region" description="Helical" evidence="6">
    <location>
        <begin position="128"/>
        <end position="150"/>
    </location>
</feature>
<keyword evidence="3 6" id="KW-0812">Transmembrane</keyword>
<accession>A0A9D9IQ98</accession>
<keyword evidence="4 6" id="KW-1133">Transmembrane helix</keyword>
<feature type="transmembrane region" description="Helical" evidence="6">
    <location>
        <begin position="261"/>
        <end position="288"/>
    </location>
</feature>